<evidence type="ECO:0000313" key="2">
    <source>
        <dbReference type="Proteomes" id="UP001220509"/>
    </source>
</evidence>
<evidence type="ECO:0000313" key="1">
    <source>
        <dbReference type="EMBL" id="WCT53800.1"/>
    </source>
</evidence>
<organism evidence="1 2">
    <name type="scientific">Paenibacillus kyungheensis</name>
    <dbReference type="NCBI Taxonomy" id="1452732"/>
    <lineage>
        <taxon>Bacteria</taxon>
        <taxon>Bacillati</taxon>
        <taxon>Bacillota</taxon>
        <taxon>Bacilli</taxon>
        <taxon>Bacillales</taxon>
        <taxon>Paenibacillaceae</taxon>
        <taxon>Paenibacillus</taxon>
    </lineage>
</organism>
<keyword evidence="2" id="KW-1185">Reference proteome</keyword>
<gene>
    <name evidence="1" type="ORF">PQ456_11305</name>
</gene>
<dbReference type="AlphaFoldDB" id="A0AAX3LVN5"/>
<protein>
    <recommendedName>
        <fullName evidence="3">Coagulation factor 5/8 type-like protein</fullName>
    </recommendedName>
</protein>
<dbReference type="Proteomes" id="UP001220509">
    <property type="component" value="Chromosome"/>
</dbReference>
<dbReference type="KEGG" id="pka:PQ456_11305"/>
<reference evidence="1 2" key="1">
    <citation type="submission" date="2023-02" db="EMBL/GenBank/DDBJ databases">
        <title>Genome sequence of Paenibacillus kyungheensis KACC 18744.</title>
        <authorList>
            <person name="Kim S."/>
            <person name="Heo J."/>
            <person name="Kwon S.-W."/>
        </authorList>
    </citation>
    <scope>NUCLEOTIDE SEQUENCE [LARGE SCALE GENOMIC DNA]</scope>
    <source>
        <strain evidence="1 2">KACC 18744</strain>
    </source>
</reference>
<name>A0AAX3LVN5_9BACL</name>
<dbReference type="RefSeq" id="WP_273612362.1">
    <property type="nucleotide sequence ID" value="NZ_CP117416.1"/>
</dbReference>
<evidence type="ECO:0008006" key="3">
    <source>
        <dbReference type="Google" id="ProtNLM"/>
    </source>
</evidence>
<sequence>MSLEHEFFLINNDFDMDNVYEWYSSNRYTWTQKASISDDMILYLMDFLNWIPTYDPATQQSTRGLTYYGLTIISATESGKLKQLLEKWLDFIEEAPDIFSLRGETVWKETEHEEGYWESTRNRVLRKTVQNELQLLINLAIEAYSNNKSILHFGI</sequence>
<accession>A0AAX3LVN5</accession>
<dbReference type="EMBL" id="CP117416">
    <property type="protein sequence ID" value="WCT53800.1"/>
    <property type="molecule type" value="Genomic_DNA"/>
</dbReference>
<proteinExistence type="predicted"/>